<evidence type="ECO:0000256" key="8">
    <source>
        <dbReference type="ARBA" id="ARBA00022857"/>
    </source>
</evidence>
<comment type="cofactor">
    <cofactor evidence="18 19">
        <name>K(+)</name>
        <dbReference type="ChEBI" id="CHEBI:29103"/>
    </cofactor>
    <text evidence="18 19">Binds 1 potassium ion per subunit.</text>
</comment>
<feature type="domain" description="YjeF N-terminal" evidence="22">
    <location>
        <begin position="10"/>
        <end position="207"/>
    </location>
</feature>
<dbReference type="Proteomes" id="UP001237448">
    <property type="component" value="Unassembled WGS sequence"/>
</dbReference>
<feature type="binding site" evidence="17">
    <location>
        <begin position="405"/>
        <end position="409"/>
    </location>
    <ligand>
        <name>AMP</name>
        <dbReference type="ChEBI" id="CHEBI:456215"/>
    </ligand>
</feature>
<evidence type="ECO:0000256" key="19">
    <source>
        <dbReference type="PIRNR" id="PIRNR017184"/>
    </source>
</evidence>
<evidence type="ECO:0000256" key="13">
    <source>
        <dbReference type="ARBA" id="ARBA00023268"/>
    </source>
</evidence>
<dbReference type="PANTHER" id="PTHR12592:SF0">
    <property type="entry name" value="ATP-DEPENDENT (S)-NAD(P)H-HYDRATE DEHYDRATASE"/>
    <property type="match status" value="1"/>
</dbReference>
<dbReference type="PIRSF" id="PIRSF017184">
    <property type="entry name" value="Nnr"/>
    <property type="match status" value="1"/>
</dbReference>
<comment type="subunit">
    <text evidence="17">Homotetramer.</text>
</comment>
<feature type="binding site" evidence="18">
    <location>
        <position position="117"/>
    </location>
    <ligand>
        <name>K(+)</name>
        <dbReference type="ChEBI" id="CHEBI:29103"/>
    </ligand>
</feature>
<comment type="catalytic activity">
    <reaction evidence="2 18 19">
        <text>(6R)-NADPHX = (6S)-NADPHX</text>
        <dbReference type="Rhea" id="RHEA:32227"/>
        <dbReference type="ChEBI" id="CHEBI:64076"/>
        <dbReference type="ChEBI" id="CHEBI:64077"/>
        <dbReference type="EC" id="5.1.99.6"/>
    </reaction>
</comment>
<comment type="function">
    <text evidence="14 19">Bifunctional enzyme that catalyzes the epimerization of the S- and R-forms of NAD(P)HX and the dehydration of the S-form of NAD(P)HX at the expense of ADP, which is converted to AMP. This allows the repair of both epimers of NAD(P)HX, a damaged form of NAD(P)H that is a result of enzymatic or heat-dependent hydration.</text>
</comment>
<keyword evidence="11 18" id="KW-0413">Isomerase</keyword>
<dbReference type="HAMAP" id="MF_01965">
    <property type="entry name" value="NADHX_dehydratase"/>
    <property type="match status" value="1"/>
</dbReference>
<feature type="domain" description="Rhodanese" evidence="20">
    <location>
        <begin position="26"/>
        <end position="92"/>
    </location>
</feature>
<organism evidence="23 24">
    <name type="scientific">Labrys monachus</name>
    <dbReference type="NCBI Taxonomy" id="217067"/>
    <lineage>
        <taxon>Bacteria</taxon>
        <taxon>Pseudomonadati</taxon>
        <taxon>Pseudomonadota</taxon>
        <taxon>Alphaproteobacteria</taxon>
        <taxon>Hyphomicrobiales</taxon>
        <taxon>Xanthobacteraceae</taxon>
        <taxon>Labrys</taxon>
    </lineage>
</organism>
<evidence type="ECO:0000256" key="10">
    <source>
        <dbReference type="ARBA" id="ARBA00023027"/>
    </source>
</evidence>
<evidence type="ECO:0000256" key="2">
    <source>
        <dbReference type="ARBA" id="ARBA00000909"/>
    </source>
</evidence>
<dbReference type="CDD" id="cd01171">
    <property type="entry name" value="YXKO-related"/>
    <property type="match status" value="1"/>
</dbReference>
<dbReference type="InterPro" id="IPR017953">
    <property type="entry name" value="Carbohydrate_kinase_pred_CS"/>
</dbReference>
<dbReference type="InterPro" id="IPR029056">
    <property type="entry name" value="Ribokinase-like"/>
</dbReference>
<dbReference type="PROSITE" id="PS51385">
    <property type="entry name" value="YJEF_N"/>
    <property type="match status" value="1"/>
</dbReference>
<dbReference type="PANTHER" id="PTHR12592">
    <property type="entry name" value="ATP-DEPENDENT (S)-NAD(P)H-HYDRATE DEHYDRATASE FAMILY MEMBER"/>
    <property type="match status" value="1"/>
</dbReference>
<keyword evidence="7 17" id="KW-0067">ATP-binding</keyword>
<evidence type="ECO:0000256" key="4">
    <source>
        <dbReference type="ARBA" id="ARBA00009524"/>
    </source>
</evidence>
<keyword evidence="10 17" id="KW-0520">NAD</keyword>
<sequence length="496" mass="50224">MNELLSPSEMADADRLAIAAGMTADALLERAGRAVADVVARRPFNTPILVLCGTGNNGGTGFVAARVLRERGYRVRLAMTAASSSLGGEVAYAAEQWGGPIEDAFAATLPKGGLLVDAMLGAGLSRDVDGRLARLIERINAAGLGVVAVDLPSGIEGAGGQVRGVAVKAQETVAFFRRKPGHLLLPGRLYCGALRLADIGIPDDVLRTIAPRTHANQPDLWLARFPHPAAEGQKYGRGHLVVLSAGIEGTGAARLAAKAGLRAGAGLVTVASPSDALAVHAAALDAVMVRRCDGLEGFSRILEDSRRNAVVIGPALEPGEETRARVEMALAASRAVLLDAGALTAFAADRFRLIAALRAAAGPVVLTPHEGEFARLFADIAGSGASKLDRARAASETTGAIVVLKGADTVVAAADGRAAINTNAPPTLATAGSGDVLSGLVGGLLAQSMPAFEAACAGVWLHGEAAGRFGPGLTADDLPGALCGALVALTEEGGAA</sequence>
<dbReference type="SUPFAM" id="SSF53613">
    <property type="entry name" value="Ribokinase-like"/>
    <property type="match status" value="1"/>
</dbReference>
<dbReference type="InterPro" id="IPR000631">
    <property type="entry name" value="CARKD"/>
</dbReference>
<comment type="cofactor">
    <cofactor evidence="17">
        <name>Mg(2+)</name>
        <dbReference type="ChEBI" id="CHEBI:18420"/>
    </cofactor>
</comment>
<dbReference type="NCBIfam" id="TIGR00196">
    <property type="entry name" value="yjeF_cterm"/>
    <property type="match status" value="1"/>
</dbReference>
<evidence type="ECO:0000256" key="17">
    <source>
        <dbReference type="HAMAP-Rule" id="MF_01965"/>
    </source>
</evidence>
<keyword evidence="8 17" id="KW-0521">NADP</keyword>
<evidence type="ECO:0000256" key="16">
    <source>
        <dbReference type="ARBA" id="ARBA00049209"/>
    </source>
</evidence>
<dbReference type="EC" id="5.1.99.6" evidence="19"/>
<keyword evidence="9 18" id="KW-0630">Potassium</keyword>
<dbReference type="Gene3D" id="3.40.50.10260">
    <property type="entry name" value="YjeF N-terminal domain"/>
    <property type="match status" value="1"/>
</dbReference>
<comment type="similarity">
    <text evidence="4 19">In the C-terminal section; belongs to the NnrD/CARKD family.</text>
</comment>
<evidence type="ECO:0000256" key="9">
    <source>
        <dbReference type="ARBA" id="ARBA00022958"/>
    </source>
</evidence>
<accession>A0ABU0FES1</accession>
<feature type="binding site" evidence="18">
    <location>
        <begin position="121"/>
        <end position="127"/>
    </location>
    <ligand>
        <name>(6S)-NADPHX</name>
        <dbReference type="ChEBI" id="CHEBI:64076"/>
    </ligand>
</feature>
<keyword evidence="6 17" id="KW-0547">Nucleotide-binding</keyword>
<evidence type="ECO:0000256" key="1">
    <source>
        <dbReference type="ARBA" id="ARBA00000013"/>
    </source>
</evidence>
<feature type="binding site" evidence="18">
    <location>
        <position position="57"/>
    </location>
    <ligand>
        <name>K(+)</name>
        <dbReference type="ChEBI" id="CHEBI:29103"/>
    </ligand>
</feature>
<dbReference type="NCBIfam" id="TIGR00197">
    <property type="entry name" value="yjeF_nterm"/>
    <property type="match status" value="1"/>
</dbReference>
<evidence type="ECO:0000256" key="12">
    <source>
        <dbReference type="ARBA" id="ARBA00023239"/>
    </source>
</evidence>
<dbReference type="PROSITE" id="PS01050">
    <property type="entry name" value="YJEF_C_2"/>
    <property type="match status" value="1"/>
</dbReference>
<dbReference type="RefSeq" id="WP_307427936.1">
    <property type="nucleotide sequence ID" value="NZ_JAUSVK010000001.1"/>
</dbReference>
<evidence type="ECO:0000256" key="7">
    <source>
        <dbReference type="ARBA" id="ARBA00022840"/>
    </source>
</evidence>
<comment type="function">
    <text evidence="17">Catalyzes the dehydration of the S-form of NAD(P)HX at the expense of ADP, which is converted to AMP. Together with NAD(P)HX epimerase, which catalyzes the epimerization of the S- and R-forms, the enzyme allows the repair of both epimers of NAD(P)HX, a damaged form of NAD(P)H that is a result of enzymatic or heat-dependent hydration.</text>
</comment>
<dbReference type="SUPFAM" id="SSF64153">
    <property type="entry name" value="YjeF N-terminal domain-like"/>
    <property type="match status" value="1"/>
</dbReference>
<feature type="binding site" evidence="18">
    <location>
        <position position="150"/>
    </location>
    <ligand>
        <name>(6S)-NADPHX</name>
        <dbReference type="ChEBI" id="CHEBI:64076"/>
    </ligand>
</feature>
<evidence type="ECO:0000256" key="15">
    <source>
        <dbReference type="ARBA" id="ARBA00048238"/>
    </source>
</evidence>
<comment type="catalytic activity">
    <reaction evidence="15 17 19">
        <text>(6S)-NADHX + ADP = AMP + phosphate + NADH + H(+)</text>
        <dbReference type="Rhea" id="RHEA:32223"/>
        <dbReference type="ChEBI" id="CHEBI:15378"/>
        <dbReference type="ChEBI" id="CHEBI:43474"/>
        <dbReference type="ChEBI" id="CHEBI:57945"/>
        <dbReference type="ChEBI" id="CHEBI:64074"/>
        <dbReference type="ChEBI" id="CHEBI:456215"/>
        <dbReference type="ChEBI" id="CHEBI:456216"/>
        <dbReference type="EC" id="4.2.1.136"/>
    </reaction>
</comment>
<dbReference type="InterPro" id="IPR036652">
    <property type="entry name" value="YjeF_N_dom_sf"/>
</dbReference>
<feature type="binding site" evidence="17">
    <location>
        <position position="252"/>
    </location>
    <ligand>
        <name>(6S)-NADPHX</name>
        <dbReference type="ChEBI" id="CHEBI:64076"/>
    </ligand>
</feature>
<proteinExistence type="inferred from homology"/>
<dbReference type="EMBL" id="JAUSVK010000001">
    <property type="protein sequence ID" value="MDQ0393114.1"/>
    <property type="molecule type" value="Genomic_DNA"/>
</dbReference>
<keyword evidence="13" id="KW-0511">Multifunctional enzyme</keyword>
<evidence type="ECO:0000259" key="20">
    <source>
        <dbReference type="PROSITE" id="PS50206"/>
    </source>
</evidence>
<dbReference type="PROSITE" id="PS50206">
    <property type="entry name" value="RHODANESE_3"/>
    <property type="match status" value="1"/>
</dbReference>
<evidence type="ECO:0000259" key="22">
    <source>
        <dbReference type="PROSITE" id="PS51385"/>
    </source>
</evidence>
<dbReference type="InterPro" id="IPR001763">
    <property type="entry name" value="Rhodanese-like_dom"/>
</dbReference>
<name>A0ABU0FES1_9HYPH</name>
<comment type="similarity">
    <text evidence="3 19">In the N-terminal section; belongs to the NnrE/AIBP family.</text>
</comment>
<keyword evidence="5 18" id="KW-0479">Metal-binding</keyword>
<feature type="binding site" evidence="17">
    <location>
        <position position="369"/>
    </location>
    <ligand>
        <name>(6S)-NADPHX</name>
        <dbReference type="ChEBI" id="CHEBI:64076"/>
    </ligand>
</feature>
<comment type="similarity">
    <text evidence="18">Belongs to the NnrE/AIBP family.</text>
</comment>
<dbReference type="InterPro" id="IPR030677">
    <property type="entry name" value="Nnr"/>
</dbReference>
<evidence type="ECO:0000313" key="24">
    <source>
        <dbReference type="Proteomes" id="UP001237448"/>
    </source>
</evidence>
<protein>
    <recommendedName>
        <fullName evidence="19">Bifunctional NAD(P)H-hydrate repair enzyme</fullName>
    </recommendedName>
    <alternativeName>
        <fullName evidence="19">Nicotinamide nucleotide repair protein</fullName>
    </alternativeName>
    <domain>
        <recommendedName>
            <fullName evidence="19">ADP-dependent (S)-NAD(P)H-hydrate dehydratase</fullName>
            <ecNumber evidence="19">4.2.1.136</ecNumber>
        </recommendedName>
        <alternativeName>
            <fullName evidence="19">ADP-dependent NAD(P)HX dehydratase</fullName>
        </alternativeName>
    </domain>
    <domain>
        <recommendedName>
            <fullName evidence="19">NAD(P)H-hydrate epimerase</fullName>
            <ecNumber evidence="19">5.1.99.6</ecNumber>
        </recommendedName>
    </domain>
</protein>
<dbReference type="HAMAP" id="MF_01966">
    <property type="entry name" value="NADHX_epimerase"/>
    <property type="match status" value="1"/>
</dbReference>
<reference evidence="23 24" key="1">
    <citation type="submission" date="2023-07" db="EMBL/GenBank/DDBJ databases">
        <title>Genomic Encyclopedia of Type Strains, Phase IV (KMG-IV): sequencing the most valuable type-strain genomes for metagenomic binning, comparative biology and taxonomic classification.</title>
        <authorList>
            <person name="Goeker M."/>
        </authorList>
    </citation>
    <scope>NUCLEOTIDE SEQUENCE [LARGE SCALE GENOMIC DNA]</scope>
    <source>
        <strain evidence="23 24">DSM 5896</strain>
    </source>
</reference>
<evidence type="ECO:0000313" key="23">
    <source>
        <dbReference type="EMBL" id="MDQ0393114.1"/>
    </source>
</evidence>
<dbReference type="InterPro" id="IPR004443">
    <property type="entry name" value="YjeF_N_dom"/>
</dbReference>
<gene>
    <name evidence="17" type="primary">nnrD</name>
    <name evidence="18" type="synonym">nnrE</name>
    <name evidence="23" type="ORF">J3R73_002906</name>
</gene>
<dbReference type="Pfam" id="PF01256">
    <property type="entry name" value="Carb_kinase"/>
    <property type="match status" value="1"/>
</dbReference>
<keyword evidence="24" id="KW-1185">Reference proteome</keyword>
<evidence type="ECO:0000256" key="6">
    <source>
        <dbReference type="ARBA" id="ARBA00022741"/>
    </source>
</evidence>
<feature type="binding site" evidence="18">
    <location>
        <begin position="56"/>
        <end position="60"/>
    </location>
    <ligand>
        <name>(6S)-NADPHX</name>
        <dbReference type="ChEBI" id="CHEBI:64076"/>
    </ligand>
</feature>
<feature type="binding site" evidence="18">
    <location>
        <position position="153"/>
    </location>
    <ligand>
        <name>K(+)</name>
        <dbReference type="ChEBI" id="CHEBI:29103"/>
    </ligand>
</feature>
<evidence type="ECO:0000256" key="18">
    <source>
        <dbReference type="HAMAP-Rule" id="MF_01966"/>
    </source>
</evidence>
<dbReference type="Pfam" id="PF03853">
    <property type="entry name" value="YjeF_N"/>
    <property type="match status" value="1"/>
</dbReference>
<comment type="caution">
    <text evidence="17">Lacks conserved residue(s) required for the propagation of feature annotation.</text>
</comment>
<feature type="binding site" evidence="17">
    <location>
        <position position="435"/>
    </location>
    <ligand>
        <name>(6S)-NADPHX</name>
        <dbReference type="ChEBI" id="CHEBI:64076"/>
    </ligand>
</feature>
<comment type="catalytic activity">
    <reaction evidence="16 17 19">
        <text>(6S)-NADPHX + ADP = AMP + phosphate + NADPH + H(+)</text>
        <dbReference type="Rhea" id="RHEA:32235"/>
        <dbReference type="ChEBI" id="CHEBI:15378"/>
        <dbReference type="ChEBI" id="CHEBI:43474"/>
        <dbReference type="ChEBI" id="CHEBI:57783"/>
        <dbReference type="ChEBI" id="CHEBI:64076"/>
        <dbReference type="ChEBI" id="CHEBI:456215"/>
        <dbReference type="ChEBI" id="CHEBI:456216"/>
        <dbReference type="EC" id="4.2.1.136"/>
    </reaction>
</comment>
<comment type="caution">
    <text evidence="23">The sequence shown here is derived from an EMBL/GenBank/DDBJ whole genome shotgun (WGS) entry which is preliminary data.</text>
</comment>
<evidence type="ECO:0000259" key="21">
    <source>
        <dbReference type="PROSITE" id="PS51383"/>
    </source>
</evidence>
<evidence type="ECO:0000256" key="5">
    <source>
        <dbReference type="ARBA" id="ARBA00022723"/>
    </source>
</evidence>
<evidence type="ECO:0000256" key="3">
    <source>
        <dbReference type="ARBA" id="ARBA00006001"/>
    </source>
</evidence>
<dbReference type="PROSITE" id="PS51383">
    <property type="entry name" value="YJEF_C_3"/>
    <property type="match status" value="1"/>
</dbReference>
<evidence type="ECO:0000256" key="14">
    <source>
        <dbReference type="ARBA" id="ARBA00025153"/>
    </source>
</evidence>
<keyword evidence="12 17" id="KW-0456">Lyase</keyword>
<comment type="function">
    <text evidence="18">Catalyzes the epimerization of the S- and R-forms of NAD(P)HX, a damaged form of NAD(P)H that is a result of enzymatic or heat-dependent hydration. This is a prerequisite for the S-specific NAD(P)H-hydrate dehydratase to allow the repair of both epimers of NAD(P)HX.</text>
</comment>
<dbReference type="EC" id="4.2.1.136" evidence="19"/>
<evidence type="ECO:0000256" key="11">
    <source>
        <dbReference type="ARBA" id="ARBA00023235"/>
    </source>
</evidence>
<comment type="catalytic activity">
    <reaction evidence="1 18 19">
        <text>(6R)-NADHX = (6S)-NADHX</text>
        <dbReference type="Rhea" id="RHEA:32215"/>
        <dbReference type="ChEBI" id="CHEBI:64074"/>
        <dbReference type="ChEBI" id="CHEBI:64075"/>
        <dbReference type="EC" id="5.1.99.6"/>
    </reaction>
</comment>
<dbReference type="Gene3D" id="3.40.1190.20">
    <property type="match status" value="1"/>
</dbReference>
<comment type="similarity">
    <text evidence="17">Belongs to the NnrD/CARKD family.</text>
</comment>
<feature type="domain" description="YjeF C-terminal" evidence="21">
    <location>
        <begin position="217"/>
        <end position="489"/>
    </location>
</feature>
<feature type="binding site" evidence="17">
    <location>
        <position position="434"/>
    </location>
    <ligand>
        <name>AMP</name>
        <dbReference type="ChEBI" id="CHEBI:456215"/>
    </ligand>
</feature>